<feature type="transmembrane region" description="Helical" evidence="2">
    <location>
        <begin position="208"/>
        <end position="237"/>
    </location>
</feature>
<evidence type="ECO:0000313" key="5">
    <source>
        <dbReference type="Proteomes" id="UP000054921"/>
    </source>
</evidence>
<evidence type="ECO:0000313" key="4">
    <source>
        <dbReference type="EMBL" id="VEB38147.1"/>
    </source>
</evidence>
<dbReference type="RefSeq" id="WP_028380267.1">
    <property type="nucleotide sequence ID" value="NZ_CAAAIT010000001.1"/>
</dbReference>
<keyword evidence="2" id="KW-0812">Transmembrane</keyword>
<dbReference type="AlphaFoldDB" id="A0A0W0SA18"/>
<feature type="transmembrane region" description="Helical" evidence="2">
    <location>
        <begin position="162"/>
        <end position="188"/>
    </location>
</feature>
<evidence type="ECO:0000256" key="1">
    <source>
        <dbReference type="SAM" id="MobiDB-lite"/>
    </source>
</evidence>
<gene>
    <name evidence="3" type="ORF">Lche_1889</name>
    <name evidence="4" type="ORF">NCTC11976_02578</name>
</gene>
<keyword evidence="6" id="KW-1185">Reference proteome</keyword>
<keyword evidence="2" id="KW-1133">Transmembrane helix</keyword>
<accession>A0A0W0SA18</accession>
<reference evidence="3 5" key="1">
    <citation type="submission" date="2015-11" db="EMBL/GenBank/DDBJ databases">
        <title>Genomic analysis of 38 Legionella species identifies large and diverse effector repertoires.</title>
        <authorList>
            <person name="Burstein D."/>
            <person name="Amaro F."/>
            <person name="Zusman T."/>
            <person name="Lifshitz Z."/>
            <person name="Cohen O."/>
            <person name="Gilbert J.A."/>
            <person name="Pupko T."/>
            <person name="Shuman H.A."/>
            <person name="Segal G."/>
        </authorList>
    </citation>
    <scope>NUCLEOTIDE SEQUENCE [LARGE SCALE GENOMIC DNA]</scope>
    <source>
        <strain evidence="3 5">ORW</strain>
    </source>
</reference>
<dbReference type="Proteomes" id="UP000277577">
    <property type="component" value="Chromosome"/>
</dbReference>
<evidence type="ECO:0000313" key="6">
    <source>
        <dbReference type="Proteomes" id="UP000277577"/>
    </source>
</evidence>
<proteinExistence type="predicted"/>
<dbReference type="EMBL" id="LR134173">
    <property type="protein sequence ID" value="VEB38147.1"/>
    <property type="molecule type" value="Genomic_DNA"/>
</dbReference>
<dbReference type="PATRIC" id="fig|28084.5.peg.2050"/>
<evidence type="ECO:0000256" key="2">
    <source>
        <dbReference type="SAM" id="Phobius"/>
    </source>
</evidence>
<reference evidence="4 6" key="2">
    <citation type="submission" date="2018-12" db="EMBL/GenBank/DDBJ databases">
        <authorList>
            <consortium name="Pathogen Informatics"/>
        </authorList>
    </citation>
    <scope>NUCLEOTIDE SEQUENCE [LARGE SCALE GENOMIC DNA]</scope>
    <source>
        <strain evidence="4 6">NCTC11976</strain>
    </source>
</reference>
<feature type="region of interest" description="Disordered" evidence="1">
    <location>
        <begin position="390"/>
        <end position="411"/>
    </location>
</feature>
<name>A0A0W0SA18_9GAMM</name>
<organism evidence="3 5">
    <name type="scientific">Legionella cherrii</name>
    <dbReference type="NCBI Taxonomy" id="28084"/>
    <lineage>
        <taxon>Bacteria</taxon>
        <taxon>Pseudomonadati</taxon>
        <taxon>Pseudomonadota</taxon>
        <taxon>Gammaproteobacteria</taxon>
        <taxon>Legionellales</taxon>
        <taxon>Legionellaceae</taxon>
        <taxon>Legionella</taxon>
    </lineage>
</organism>
<sequence>MPDLSTKFTDHKLKILYGHLLNHYQNCKDRRLDINTMYAEMYYAVQFAIESDLSTSPLHLLDYSEKAKAYHAFNTIFRALPLGISPQEQRQFNPQMPAYNPKIKYKITTYNNYNSNDSALLNYLLIRSIIHDSHHHHGGSSCFGSSNHHGNSSASNDDMGKLIIALLVIALAAIAAVLAFIALTYMFYEFADSIDRFWYGEGWLKGALMFALSIAFGAGSALLTLNFGAAPLIALAIAAGFNPVGLVITGTVLLSIIGAGIGCFAMSLLYDSGNKSANKEAMDPNDPDRFRLTASDEEYLRDKKHLDPIAVKCAMIALRAEMENVVGKEKAIPSFFSRDNETQQLLTQLRKLRKGELSEVDIGGLHFDCRLPEVVYVPTFYQPVQQPSQYYQTDRPQYTSPSAPAYNPQYM</sequence>
<dbReference type="Proteomes" id="UP000054921">
    <property type="component" value="Unassembled WGS sequence"/>
</dbReference>
<evidence type="ECO:0000313" key="3">
    <source>
        <dbReference type="EMBL" id="KTC79869.1"/>
    </source>
</evidence>
<protein>
    <submittedName>
        <fullName evidence="3">Uncharacterized protein</fullName>
    </submittedName>
</protein>
<keyword evidence="2" id="KW-0472">Membrane</keyword>
<dbReference type="OrthoDB" id="5654191at2"/>
<dbReference type="EMBL" id="LNXW01000013">
    <property type="protein sequence ID" value="KTC79869.1"/>
    <property type="molecule type" value="Genomic_DNA"/>
</dbReference>
<feature type="transmembrane region" description="Helical" evidence="2">
    <location>
        <begin position="244"/>
        <end position="270"/>
    </location>
</feature>